<keyword evidence="3" id="KW-1185">Reference proteome</keyword>
<accession>A0A919YBR8</accession>
<dbReference type="GO" id="GO:0016747">
    <property type="term" value="F:acyltransferase activity, transferring groups other than amino-acyl groups"/>
    <property type="evidence" value="ECO:0007669"/>
    <property type="project" value="InterPro"/>
</dbReference>
<sequence length="172" mass="20100">MKTLETERFILRGWKESDADEYFELYQNPDVESAGAKICENINESLESIRLLIKCQESWAIVLKENGIVVGSIFLSDINRHVRYKELEYVISEGHQNKGYATEAVKRMLEYAFTELDLLVVAACHYPSNLKSKRVIEKCGFTYEGTLRKYSRNLTDSVRYSMTKEEWDNLKY</sequence>
<dbReference type="InterPro" id="IPR000182">
    <property type="entry name" value="GNAT_dom"/>
</dbReference>
<dbReference type="Pfam" id="PF13302">
    <property type="entry name" value="Acetyltransf_3"/>
    <property type="match status" value="1"/>
</dbReference>
<comment type="caution">
    <text evidence="2">The sequence shown here is derived from an EMBL/GenBank/DDBJ whole genome shotgun (WGS) entry which is preliminary data.</text>
</comment>
<reference evidence="2 3" key="1">
    <citation type="submission" date="2021-03" db="EMBL/GenBank/DDBJ databases">
        <title>Antimicrobial resistance genes in bacteria isolated from Japanese honey, and their potential for conferring macrolide and lincosamide resistance in the American foulbrood pathogen Paenibacillus larvae.</title>
        <authorList>
            <person name="Okamoto M."/>
            <person name="Kumagai M."/>
            <person name="Kanamori H."/>
            <person name="Takamatsu D."/>
        </authorList>
    </citation>
    <scope>NUCLEOTIDE SEQUENCE [LARGE SCALE GENOMIC DNA]</scope>
    <source>
        <strain evidence="2 3">J34TS1</strain>
    </source>
</reference>
<proteinExistence type="predicted"/>
<dbReference type="PANTHER" id="PTHR43792">
    <property type="entry name" value="GNAT FAMILY, PUTATIVE (AFU_ORTHOLOGUE AFUA_3G00765)-RELATED-RELATED"/>
    <property type="match status" value="1"/>
</dbReference>
<dbReference type="RefSeq" id="WP_212978978.1">
    <property type="nucleotide sequence ID" value="NZ_AP025343.1"/>
</dbReference>
<dbReference type="Proteomes" id="UP000682811">
    <property type="component" value="Unassembled WGS sequence"/>
</dbReference>
<dbReference type="PROSITE" id="PS51186">
    <property type="entry name" value="GNAT"/>
    <property type="match status" value="1"/>
</dbReference>
<dbReference type="Gene3D" id="3.40.630.30">
    <property type="match status" value="1"/>
</dbReference>
<evidence type="ECO:0000259" key="1">
    <source>
        <dbReference type="PROSITE" id="PS51186"/>
    </source>
</evidence>
<protein>
    <submittedName>
        <fullName evidence="2">Alanine acetyltransferase</fullName>
    </submittedName>
</protein>
<feature type="domain" description="N-acetyltransferase" evidence="1">
    <location>
        <begin position="9"/>
        <end position="165"/>
    </location>
</feature>
<dbReference type="CDD" id="cd04301">
    <property type="entry name" value="NAT_SF"/>
    <property type="match status" value="1"/>
</dbReference>
<organism evidence="2 3">
    <name type="scientific">Paenibacillus azoreducens</name>
    <dbReference type="NCBI Taxonomy" id="116718"/>
    <lineage>
        <taxon>Bacteria</taxon>
        <taxon>Bacillati</taxon>
        <taxon>Bacillota</taxon>
        <taxon>Bacilli</taxon>
        <taxon>Bacillales</taxon>
        <taxon>Paenibacillaceae</taxon>
        <taxon>Paenibacillus</taxon>
    </lineage>
</organism>
<evidence type="ECO:0000313" key="2">
    <source>
        <dbReference type="EMBL" id="GIO48302.1"/>
    </source>
</evidence>
<name>A0A919YBR8_9BACL</name>
<dbReference type="SUPFAM" id="SSF55729">
    <property type="entry name" value="Acyl-CoA N-acyltransferases (Nat)"/>
    <property type="match status" value="1"/>
</dbReference>
<dbReference type="InterPro" id="IPR051531">
    <property type="entry name" value="N-acetyltransferase"/>
</dbReference>
<dbReference type="InterPro" id="IPR016181">
    <property type="entry name" value="Acyl_CoA_acyltransferase"/>
</dbReference>
<dbReference type="EMBL" id="BORT01000012">
    <property type="protein sequence ID" value="GIO48302.1"/>
    <property type="molecule type" value="Genomic_DNA"/>
</dbReference>
<gene>
    <name evidence="2" type="ORF">J34TS1_30670</name>
</gene>
<evidence type="ECO:0000313" key="3">
    <source>
        <dbReference type="Proteomes" id="UP000682811"/>
    </source>
</evidence>
<dbReference type="AlphaFoldDB" id="A0A919YBR8"/>